<gene>
    <name evidence="1" type="ORF">ANE_LOCUS28356</name>
</gene>
<accession>A0A565CWG8</accession>
<sequence length="68" mass="7566">MRLKVKVLSLDNGEQTDAGIFPVYNNHICDEQTPVFANKRVTLLDDYVFLFSDADANTSEASSYGSPH</sequence>
<dbReference type="Proteomes" id="UP000489600">
    <property type="component" value="Unassembled WGS sequence"/>
</dbReference>
<comment type="caution">
    <text evidence="1">The sequence shown here is derived from an EMBL/GenBank/DDBJ whole genome shotgun (WGS) entry which is preliminary data.</text>
</comment>
<dbReference type="AlphaFoldDB" id="A0A565CWG8"/>
<organism evidence="1 2">
    <name type="scientific">Arabis nemorensis</name>
    <dbReference type="NCBI Taxonomy" id="586526"/>
    <lineage>
        <taxon>Eukaryota</taxon>
        <taxon>Viridiplantae</taxon>
        <taxon>Streptophyta</taxon>
        <taxon>Embryophyta</taxon>
        <taxon>Tracheophyta</taxon>
        <taxon>Spermatophyta</taxon>
        <taxon>Magnoliopsida</taxon>
        <taxon>eudicotyledons</taxon>
        <taxon>Gunneridae</taxon>
        <taxon>Pentapetalae</taxon>
        <taxon>rosids</taxon>
        <taxon>malvids</taxon>
        <taxon>Brassicales</taxon>
        <taxon>Brassicaceae</taxon>
        <taxon>Arabideae</taxon>
        <taxon>Arabis</taxon>
    </lineage>
</organism>
<proteinExistence type="predicted"/>
<keyword evidence="2" id="KW-1185">Reference proteome</keyword>
<protein>
    <submittedName>
        <fullName evidence="1">Uncharacterized protein</fullName>
    </submittedName>
</protein>
<evidence type="ECO:0000313" key="2">
    <source>
        <dbReference type="Proteomes" id="UP000489600"/>
    </source>
</evidence>
<dbReference type="EMBL" id="CABITT030000008">
    <property type="protein sequence ID" value="VVB17912.1"/>
    <property type="molecule type" value="Genomic_DNA"/>
</dbReference>
<evidence type="ECO:0000313" key="1">
    <source>
        <dbReference type="EMBL" id="VVB17912.1"/>
    </source>
</evidence>
<reference evidence="1" key="1">
    <citation type="submission" date="2019-07" db="EMBL/GenBank/DDBJ databases">
        <authorList>
            <person name="Dittberner H."/>
        </authorList>
    </citation>
    <scope>NUCLEOTIDE SEQUENCE [LARGE SCALE GENOMIC DNA]</scope>
</reference>
<name>A0A565CWG8_9BRAS</name>